<evidence type="ECO:0000313" key="3">
    <source>
        <dbReference type="Proteomes" id="UP000015525"/>
    </source>
</evidence>
<proteinExistence type="predicted"/>
<evidence type="ECO:0000313" key="2">
    <source>
        <dbReference type="EMBL" id="EQB05673.1"/>
    </source>
</evidence>
<dbReference type="Proteomes" id="UP000015525">
    <property type="component" value="Unassembled WGS sequence"/>
</dbReference>
<dbReference type="PATRIC" id="fig|1329909.3.peg.2397"/>
<gene>
    <name evidence="2" type="ORF">L288_12405</name>
</gene>
<dbReference type="AlphaFoldDB" id="T0H0N1"/>
<feature type="transmembrane region" description="Helical" evidence="1">
    <location>
        <begin position="116"/>
        <end position="143"/>
    </location>
</feature>
<keyword evidence="1" id="KW-1133">Transmembrane helix</keyword>
<keyword evidence="3" id="KW-1185">Reference proteome</keyword>
<evidence type="ECO:0000256" key="1">
    <source>
        <dbReference type="SAM" id="Phobius"/>
    </source>
</evidence>
<feature type="transmembrane region" description="Helical" evidence="1">
    <location>
        <begin position="235"/>
        <end position="251"/>
    </location>
</feature>
<name>T0H0N1_9SPHN</name>
<reference evidence="2 3" key="1">
    <citation type="journal article" date="2013" name="Genome Announc.">
        <title>Draft Genome Sequence of Sphingobium quisquiliarum Strain P25T, a Novel Hexachlorocyclohexane (HCH)-Degrading Bacterium Isolated from an HCH Dumpsite.</title>
        <authorList>
            <person name="Kumar Singh A."/>
            <person name="Sangwan N."/>
            <person name="Sharma A."/>
            <person name="Gupta V."/>
            <person name="Khurana J.P."/>
            <person name="Lal R."/>
        </authorList>
    </citation>
    <scope>NUCLEOTIDE SEQUENCE [LARGE SCALE GENOMIC DNA]</scope>
    <source>
        <strain evidence="2 3">P25</strain>
    </source>
</reference>
<feature type="transmembrane region" description="Helical" evidence="1">
    <location>
        <begin position="289"/>
        <end position="306"/>
    </location>
</feature>
<accession>T0H0N1</accession>
<keyword evidence="1" id="KW-0472">Membrane</keyword>
<feature type="transmembrane region" description="Helical" evidence="1">
    <location>
        <begin position="204"/>
        <end position="223"/>
    </location>
</feature>
<feature type="transmembrane region" description="Helical" evidence="1">
    <location>
        <begin position="257"/>
        <end position="277"/>
    </location>
</feature>
<feature type="transmembrane region" description="Helical" evidence="1">
    <location>
        <begin position="12"/>
        <end position="29"/>
    </location>
</feature>
<comment type="caution">
    <text evidence="2">The sequence shown here is derived from an EMBL/GenBank/DDBJ whole genome shotgun (WGS) entry which is preliminary data.</text>
</comment>
<feature type="transmembrane region" description="Helical" evidence="1">
    <location>
        <begin position="149"/>
        <end position="168"/>
    </location>
</feature>
<keyword evidence="1" id="KW-0812">Transmembrane</keyword>
<dbReference type="EMBL" id="ATHO01000108">
    <property type="protein sequence ID" value="EQB05673.1"/>
    <property type="molecule type" value="Genomic_DNA"/>
</dbReference>
<feature type="transmembrane region" description="Helical" evidence="1">
    <location>
        <begin position="63"/>
        <end position="81"/>
    </location>
</feature>
<sequence length="458" mass="50052">MIDGQILYRDFFEFHPPLGFLITAGWLTLFGQSLLAARLLMVLVIALIAGLGYSCCRMVSNRPALSATLVLAWSVSVPGPWMQVNHHWFTSLFSMLTLWAVLRAEGKPTRLSMAGLAACAAALVTTHRGGMIALAGLLSILSMRSVRSLTIYIFSGMTLASLALAYLWSQGTIMAAFDQVILYALNHYSNIQALPYGAFMDLQMMFGVLSFPLAAALLLLLIWRKGPNCICQQPWPTLILFAAAGLVGCFPRPDAVHIAFCAVLVLPLLAGTLAQLLSAGEIRPLWRTLGLVTIFVPLPPLAIAAVRSTNAPRVETQAGLYGVVAGGGILPLLKHLQTLPPGDHIFFYPADPMLPFLTGRRHPARLDMLLPQYSTPAQYKETCRQLMQEAQWVVSHVEITRPDFYSAVFPAMTNPLPPEKMAFEASLDAAFVHVGTYDGFQLMRRAAADVALCDEIIR</sequence>
<organism evidence="2 3">
    <name type="scientific">Sphingobium quisquiliarum P25</name>
    <dbReference type="NCBI Taxonomy" id="1329909"/>
    <lineage>
        <taxon>Bacteria</taxon>
        <taxon>Pseudomonadati</taxon>
        <taxon>Pseudomonadota</taxon>
        <taxon>Alphaproteobacteria</taxon>
        <taxon>Sphingomonadales</taxon>
        <taxon>Sphingomonadaceae</taxon>
        <taxon>Sphingobium</taxon>
    </lineage>
</organism>
<protein>
    <submittedName>
        <fullName evidence="2">Uncharacterized protein</fullName>
    </submittedName>
</protein>
<feature type="transmembrane region" description="Helical" evidence="1">
    <location>
        <begin position="35"/>
        <end position="56"/>
    </location>
</feature>